<dbReference type="InterPro" id="IPR001173">
    <property type="entry name" value="Glyco_trans_2-like"/>
</dbReference>
<keyword evidence="2" id="KW-0808">Transferase</keyword>
<dbReference type="OrthoDB" id="5986178at2"/>
<feature type="domain" description="Glycosyltransferase 2-like" evidence="1">
    <location>
        <begin position="7"/>
        <end position="156"/>
    </location>
</feature>
<dbReference type="CDD" id="cd00761">
    <property type="entry name" value="Glyco_tranf_GTA_type"/>
    <property type="match status" value="1"/>
</dbReference>
<dbReference type="STRING" id="1125712.HMPREF1316_1481"/>
<accession>U2TUT8</accession>
<protein>
    <submittedName>
        <fullName evidence="2">Glycosyltransferase, group 2 family protein</fullName>
        <ecNumber evidence="2">2.4.-.-</ecNumber>
    </submittedName>
</protein>
<dbReference type="RefSeq" id="WP_021725461.1">
    <property type="nucleotide sequence ID" value="NZ_AWEZ01000020.1"/>
</dbReference>
<gene>
    <name evidence="2" type="ORF">HMPREF1316_1481</name>
</gene>
<dbReference type="PATRIC" id="fig|1125712.3.peg.543"/>
<keyword evidence="2" id="KW-0328">Glycosyltransferase</keyword>
<name>U2TUT8_9ACTN</name>
<dbReference type="Proteomes" id="UP000016638">
    <property type="component" value="Unassembled WGS sequence"/>
</dbReference>
<dbReference type="AlphaFoldDB" id="U2TUT8"/>
<dbReference type="SUPFAM" id="SSF53448">
    <property type="entry name" value="Nucleotide-diphospho-sugar transferases"/>
    <property type="match status" value="1"/>
</dbReference>
<reference evidence="2 3" key="1">
    <citation type="submission" date="2013-08" db="EMBL/GenBank/DDBJ databases">
        <authorList>
            <person name="Durkin A.S."/>
            <person name="Haft D.R."/>
            <person name="McCorrison J."/>
            <person name="Torralba M."/>
            <person name="Gillis M."/>
            <person name="Haft D.H."/>
            <person name="Methe B."/>
            <person name="Sutton G."/>
            <person name="Nelson K.E."/>
        </authorList>
    </citation>
    <scope>NUCLEOTIDE SEQUENCE [LARGE SCALE GENOMIC DNA]</scope>
    <source>
        <strain evidence="2 3">F0195</strain>
    </source>
</reference>
<dbReference type="GO" id="GO:0016757">
    <property type="term" value="F:glycosyltransferase activity"/>
    <property type="evidence" value="ECO:0007669"/>
    <property type="project" value="UniProtKB-KW"/>
</dbReference>
<evidence type="ECO:0000313" key="3">
    <source>
        <dbReference type="Proteomes" id="UP000016638"/>
    </source>
</evidence>
<sequence length="264" mass="30017">MTPTHTFAICAYGKSPYLRDCIESIKAQTYRESEVYLSTATPSSWLSHLAEEYDLPIYVNEGAHGIGEDWNFAYSKATGAFVTIAHQDDVYEAEYATTAVRMLEASRLPLIFFTNYGELRDGVPVDDNRLLRIKRRLLKPFLDPRAFGSVKARRRMLRMGSAICCPSVTLCRRNVPNPPFVTGMRSNLDWATWERLSRLPGEFIYAPQILMRHRIHGGSTTSKLIADRTRGAEDLEMLERFWPKPVARLIYVVYSHGMDSNVGG</sequence>
<dbReference type="InterPro" id="IPR029044">
    <property type="entry name" value="Nucleotide-diphossugar_trans"/>
</dbReference>
<keyword evidence="3" id="KW-1185">Reference proteome</keyword>
<dbReference type="EMBL" id="AWEZ01000020">
    <property type="protein sequence ID" value="ERL09833.1"/>
    <property type="molecule type" value="Genomic_DNA"/>
</dbReference>
<evidence type="ECO:0000259" key="1">
    <source>
        <dbReference type="Pfam" id="PF00535"/>
    </source>
</evidence>
<evidence type="ECO:0000313" key="2">
    <source>
        <dbReference type="EMBL" id="ERL09833.1"/>
    </source>
</evidence>
<organism evidence="2 3">
    <name type="scientific">Olsenella profusa F0195</name>
    <dbReference type="NCBI Taxonomy" id="1125712"/>
    <lineage>
        <taxon>Bacteria</taxon>
        <taxon>Bacillati</taxon>
        <taxon>Actinomycetota</taxon>
        <taxon>Coriobacteriia</taxon>
        <taxon>Coriobacteriales</taxon>
        <taxon>Atopobiaceae</taxon>
        <taxon>Olsenella</taxon>
    </lineage>
</organism>
<comment type="caution">
    <text evidence="2">The sequence shown here is derived from an EMBL/GenBank/DDBJ whole genome shotgun (WGS) entry which is preliminary data.</text>
</comment>
<dbReference type="Pfam" id="PF00535">
    <property type="entry name" value="Glycos_transf_2"/>
    <property type="match status" value="1"/>
</dbReference>
<dbReference type="eggNOG" id="COG0463">
    <property type="taxonomic scope" value="Bacteria"/>
</dbReference>
<dbReference type="Gene3D" id="3.90.550.10">
    <property type="entry name" value="Spore Coat Polysaccharide Biosynthesis Protein SpsA, Chain A"/>
    <property type="match status" value="1"/>
</dbReference>
<dbReference type="EC" id="2.4.-.-" evidence="2"/>
<proteinExistence type="predicted"/>